<keyword evidence="4" id="KW-1185">Reference proteome</keyword>
<dbReference type="Proteomes" id="UP000019763">
    <property type="component" value="Unassembled WGS sequence"/>
</dbReference>
<dbReference type="InterPro" id="IPR000845">
    <property type="entry name" value="Nucleoside_phosphorylase_d"/>
</dbReference>
<dbReference type="GeneID" id="22912896"/>
<proteinExistence type="predicted"/>
<feature type="coiled-coil region" evidence="1">
    <location>
        <begin position="9"/>
        <end position="258"/>
    </location>
</feature>
<name>A0A023B6I5_GRENI</name>
<evidence type="ECO:0000259" key="2">
    <source>
        <dbReference type="Pfam" id="PF01048"/>
    </source>
</evidence>
<dbReference type="PANTHER" id="PTHR43691:SF14">
    <property type="entry name" value="URIDINE PHOSPHORYLASE"/>
    <property type="match status" value="1"/>
</dbReference>
<evidence type="ECO:0000313" key="3">
    <source>
        <dbReference type="EMBL" id="EZG66556.1"/>
    </source>
</evidence>
<dbReference type="AlphaFoldDB" id="A0A023B6I5"/>
<accession>A0A023B6I5</accession>
<sequence length="602" mass="67249">MPPRACRAKEDLHNDLLRMEARMNEVTHAVGDREEEMMKAKEVNEAKLERLKAKYLKAMDHLEFLEAVQREHDALCEKYGALELEHAGLQKRLAQVQEMLDAGRELNGRDTAETSESLKTDNHRLKKERNVLKAQLEQAGTELELARSELQRLVAELETANSELERLRNDHQNQLEDLNTDAETLRKEINGLREETRSLREEANGLREENDELRSALTESKTKLQDVTDELSRTKSELKQSKDQLSKLSAEYQNKVSEIKGITKALQDPPGDGKMHIHIHHHEHQHVHNHDHKHFYNVKDKSSVEDLCRSPTVTGRMSYMTGKDLLLLPNGATYHLGVKAGELAPRIIVVGAKKRAEEMSKLLDKIDTVVASDRLMFTYTGTYKGVAVSIVAIGMGAPMMDFFVRESSFVCPGPMAVIRVGTCGLFNPSLPPGTIVVAGKGSTLTYINQAGFTDGLIDGTKTSPSQLYYVTKPVLPDQALSDRLLAEMKKLDLNAVNGLNNASDTFFATQGRQDSHFYNGDNKNILEEFATHGVDSCEMEAFTLFQLARQRTVAPLKVAAAHIGILSRVNPAMTENISTNQLHENERLCGKAALEALIATEL</sequence>
<gene>
    <name evidence="3" type="ORF">GNI_079460</name>
</gene>
<keyword evidence="1" id="KW-0175">Coiled coil</keyword>
<dbReference type="SUPFAM" id="SSF53167">
    <property type="entry name" value="Purine and uridine phosphorylases"/>
    <property type="match status" value="1"/>
</dbReference>
<dbReference type="Pfam" id="PF01048">
    <property type="entry name" value="PNP_UDP_1"/>
    <property type="match status" value="1"/>
</dbReference>
<evidence type="ECO:0000313" key="4">
    <source>
        <dbReference type="Proteomes" id="UP000019763"/>
    </source>
</evidence>
<feature type="domain" description="Nucleoside phosphorylase" evidence="2">
    <location>
        <begin position="346"/>
        <end position="554"/>
    </location>
</feature>
<dbReference type="eggNOG" id="ENOG502RXRP">
    <property type="taxonomic scope" value="Eukaryota"/>
</dbReference>
<dbReference type="CDD" id="cd17769">
    <property type="entry name" value="NP_TgUP-like"/>
    <property type="match status" value="1"/>
</dbReference>
<dbReference type="RefSeq" id="XP_011130609.1">
    <property type="nucleotide sequence ID" value="XM_011132307.1"/>
</dbReference>
<organism evidence="3 4">
    <name type="scientific">Gregarina niphandrodes</name>
    <name type="common">Septate eugregarine</name>
    <dbReference type="NCBI Taxonomy" id="110365"/>
    <lineage>
        <taxon>Eukaryota</taxon>
        <taxon>Sar</taxon>
        <taxon>Alveolata</taxon>
        <taxon>Apicomplexa</taxon>
        <taxon>Conoidasida</taxon>
        <taxon>Gregarinasina</taxon>
        <taxon>Eugregarinorida</taxon>
        <taxon>Gregarinidae</taxon>
        <taxon>Gregarina</taxon>
    </lineage>
</organism>
<dbReference type="VEuPathDB" id="CryptoDB:GNI_079460"/>
<dbReference type="GO" id="GO:0004850">
    <property type="term" value="F:uridine phosphorylase activity"/>
    <property type="evidence" value="ECO:0007669"/>
    <property type="project" value="TreeGrafter"/>
</dbReference>
<dbReference type="Gene3D" id="3.40.50.1580">
    <property type="entry name" value="Nucleoside phosphorylase domain"/>
    <property type="match status" value="1"/>
</dbReference>
<dbReference type="EMBL" id="AFNH02000594">
    <property type="protein sequence ID" value="EZG66556.1"/>
    <property type="molecule type" value="Genomic_DNA"/>
</dbReference>
<dbReference type="PANTHER" id="PTHR43691">
    <property type="entry name" value="URIDINE PHOSPHORYLASE"/>
    <property type="match status" value="1"/>
</dbReference>
<evidence type="ECO:0000256" key="1">
    <source>
        <dbReference type="SAM" id="Coils"/>
    </source>
</evidence>
<reference evidence="3" key="1">
    <citation type="submission" date="2013-12" db="EMBL/GenBank/DDBJ databases">
        <authorList>
            <person name="Omoto C.K."/>
            <person name="Sibley D."/>
            <person name="Venepally P."/>
            <person name="Hadjithomas M."/>
            <person name="Karamycheva S."/>
            <person name="Brunk B."/>
            <person name="Roos D."/>
            <person name="Caler E."/>
            <person name="Lorenzi H."/>
        </authorList>
    </citation>
    <scope>NUCLEOTIDE SEQUENCE</scope>
</reference>
<dbReference type="InterPro" id="IPR035994">
    <property type="entry name" value="Nucleoside_phosphorylase_sf"/>
</dbReference>
<dbReference type="GO" id="GO:0006218">
    <property type="term" value="P:uridine catabolic process"/>
    <property type="evidence" value="ECO:0007669"/>
    <property type="project" value="TreeGrafter"/>
</dbReference>
<dbReference type="Gene3D" id="1.10.287.1490">
    <property type="match status" value="1"/>
</dbReference>
<protein>
    <submittedName>
        <fullName evidence="3">Uridine phosphorylase</fullName>
    </submittedName>
</protein>
<dbReference type="OrthoDB" id="416752at2759"/>
<comment type="caution">
    <text evidence="3">The sequence shown here is derived from an EMBL/GenBank/DDBJ whole genome shotgun (WGS) entry which is preliminary data.</text>
</comment>
<dbReference type="GO" id="GO:0005829">
    <property type="term" value="C:cytosol"/>
    <property type="evidence" value="ECO:0007669"/>
    <property type="project" value="TreeGrafter"/>
</dbReference>